<evidence type="ECO:0000256" key="3">
    <source>
        <dbReference type="RuleBase" id="RU363034"/>
    </source>
</evidence>
<dbReference type="InterPro" id="IPR001314">
    <property type="entry name" value="Peptidase_S1A"/>
</dbReference>
<dbReference type="EMBL" id="OU963913">
    <property type="protein sequence ID" value="CAH2985721.1"/>
    <property type="molecule type" value="Genomic_DNA"/>
</dbReference>
<sequence length="318" mass="35921">MRLNKMIRTLLLILIFSINHTANEPDKRVLTTLKYSKKYARPSVVNGVPAKWGQVPYIVSIKEPIAKVSKLKSVWTNICGGSIIGPTKVLTAAHCFESRNFYYKKHPHKLRVVAGEFLTQLIHTGNTCTTETFQWRRITKVATHPDFYFPDNDIAVARVNQPWVYKDNVDFILPAVRGNIEYPVGCTAAGFGSISHTKGRQTISPVLLVGQMFLLPKKNCSWIWEMDMDNFICTYSYMSDVSHGDSGGPLVCKGSKDPAERRLKRNALLVGVVSGKNFDKTSIFTRVAAYHDWIDKNLAQRARLSVITLTINYVLFSF</sequence>
<keyword evidence="4" id="KW-0732">Signal</keyword>
<dbReference type="PRINTS" id="PR00722">
    <property type="entry name" value="CHYMOTRYPSIN"/>
</dbReference>
<dbReference type="Gene3D" id="2.40.10.10">
    <property type="entry name" value="Trypsin-like serine proteases"/>
    <property type="match status" value="1"/>
</dbReference>
<reference evidence="6" key="1">
    <citation type="submission" date="2021-12" db="EMBL/GenBank/DDBJ databases">
        <authorList>
            <person name="King R."/>
        </authorList>
    </citation>
    <scope>NUCLEOTIDE SEQUENCE</scope>
</reference>
<dbReference type="InterPro" id="IPR001254">
    <property type="entry name" value="Trypsin_dom"/>
</dbReference>
<dbReference type="InterPro" id="IPR033116">
    <property type="entry name" value="TRYPSIN_SER"/>
</dbReference>
<gene>
    <name evidence="6" type="ORF">CHILSU_LOCUS5521</name>
</gene>
<name>A0ABN8LAD2_CHISP</name>
<dbReference type="SUPFAM" id="SSF50494">
    <property type="entry name" value="Trypsin-like serine proteases"/>
    <property type="match status" value="1"/>
</dbReference>
<dbReference type="Proteomes" id="UP001153292">
    <property type="component" value="Chromosome 20"/>
</dbReference>
<feature type="signal peptide" evidence="4">
    <location>
        <begin position="1"/>
        <end position="22"/>
    </location>
</feature>
<dbReference type="PROSITE" id="PS50240">
    <property type="entry name" value="TRYPSIN_DOM"/>
    <property type="match status" value="1"/>
</dbReference>
<dbReference type="PROSITE" id="PS00135">
    <property type="entry name" value="TRYPSIN_SER"/>
    <property type="match status" value="1"/>
</dbReference>
<dbReference type="InterPro" id="IPR043504">
    <property type="entry name" value="Peptidase_S1_PA_chymotrypsin"/>
</dbReference>
<dbReference type="SMART" id="SM00020">
    <property type="entry name" value="Tryp_SPc"/>
    <property type="match status" value="1"/>
</dbReference>
<evidence type="ECO:0000259" key="5">
    <source>
        <dbReference type="PROSITE" id="PS50240"/>
    </source>
</evidence>
<keyword evidence="3" id="KW-0378">Hydrolase</keyword>
<keyword evidence="7" id="KW-1185">Reference proteome</keyword>
<evidence type="ECO:0000256" key="1">
    <source>
        <dbReference type="ARBA" id="ARBA00023157"/>
    </source>
</evidence>
<evidence type="ECO:0000256" key="4">
    <source>
        <dbReference type="SAM" id="SignalP"/>
    </source>
</evidence>
<keyword evidence="3" id="KW-0720">Serine protease</keyword>
<organism evidence="6 7">
    <name type="scientific">Chilo suppressalis</name>
    <name type="common">Asiatic rice borer moth</name>
    <dbReference type="NCBI Taxonomy" id="168631"/>
    <lineage>
        <taxon>Eukaryota</taxon>
        <taxon>Metazoa</taxon>
        <taxon>Ecdysozoa</taxon>
        <taxon>Arthropoda</taxon>
        <taxon>Hexapoda</taxon>
        <taxon>Insecta</taxon>
        <taxon>Pterygota</taxon>
        <taxon>Neoptera</taxon>
        <taxon>Endopterygota</taxon>
        <taxon>Lepidoptera</taxon>
        <taxon>Glossata</taxon>
        <taxon>Ditrysia</taxon>
        <taxon>Pyraloidea</taxon>
        <taxon>Crambidae</taxon>
        <taxon>Crambinae</taxon>
        <taxon>Chilo</taxon>
    </lineage>
</organism>
<dbReference type="InterPro" id="IPR009003">
    <property type="entry name" value="Peptidase_S1_PA"/>
</dbReference>
<evidence type="ECO:0000313" key="7">
    <source>
        <dbReference type="Proteomes" id="UP001153292"/>
    </source>
</evidence>
<comment type="similarity">
    <text evidence="2">Belongs to the peptidase S1 family. CLIP subfamily.</text>
</comment>
<dbReference type="PANTHER" id="PTHR24256">
    <property type="entry name" value="TRYPTASE-RELATED"/>
    <property type="match status" value="1"/>
</dbReference>
<accession>A0ABN8LAD2</accession>
<dbReference type="Pfam" id="PF00089">
    <property type="entry name" value="Trypsin"/>
    <property type="match status" value="1"/>
</dbReference>
<evidence type="ECO:0000256" key="2">
    <source>
        <dbReference type="ARBA" id="ARBA00024195"/>
    </source>
</evidence>
<dbReference type="InterPro" id="IPR051487">
    <property type="entry name" value="Ser/Thr_Proteases_Immune/Dev"/>
</dbReference>
<dbReference type="PROSITE" id="PS00134">
    <property type="entry name" value="TRYPSIN_HIS"/>
    <property type="match status" value="1"/>
</dbReference>
<dbReference type="InterPro" id="IPR018114">
    <property type="entry name" value="TRYPSIN_HIS"/>
</dbReference>
<feature type="domain" description="Peptidase S1" evidence="5">
    <location>
        <begin position="44"/>
        <end position="299"/>
    </location>
</feature>
<proteinExistence type="inferred from homology"/>
<evidence type="ECO:0000313" key="6">
    <source>
        <dbReference type="EMBL" id="CAH2985721.1"/>
    </source>
</evidence>
<keyword evidence="3" id="KW-0645">Protease</keyword>
<keyword evidence="1" id="KW-1015">Disulfide bond</keyword>
<dbReference type="CDD" id="cd00190">
    <property type="entry name" value="Tryp_SPc"/>
    <property type="match status" value="1"/>
</dbReference>
<feature type="chain" id="PRO_5047278403" description="Peptidase S1 domain-containing protein" evidence="4">
    <location>
        <begin position="23"/>
        <end position="318"/>
    </location>
</feature>
<protein>
    <recommendedName>
        <fullName evidence="5">Peptidase S1 domain-containing protein</fullName>
    </recommendedName>
</protein>